<dbReference type="Gene3D" id="2.130.10.10">
    <property type="entry name" value="YVTN repeat-like/Quinoprotein amine dehydrogenase"/>
    <property type="match status" value="1"/>
</dbReference>
<evidence type="ECO:0000256" key="1">
    <source>
        <dbReference type="ARBA" id="ARBA00022737"/>
    </source>
</evidence>
<evidence type="ECO:0000313" key="4">
    <source>
        <dbReference type="Proteomes" id="UP000638732"/>
    </source>
</evidence>
<keyword evidence="4" id="KW-1185">Reference proteome</keyword>
<proteinExistence type="predicted"/>
<gene>
    <name evidence="3" type="ORF">GSY63_18470</name>
</gene>
<evidence type="ECO:0000313" key="3">
    <source>
        <dbReference type="EMBL" id="NCD71358.1"/>
    </source>
</evidence>
<dbReference type="EMBL" id="WWEO01000044">
    <property type="protein sequence ID" value="NCD71358.1"/>
    <property type="molecule type" value="Genomic_DNA"/>
</dbReference>
<protein>
    <recommendedName>
        <fullName evidence="2">Sortilin N-terminal domain-containing protein</fullName>
    </recommendedName>
</protein>
<dbReference type="InterPro" id="IPR050310">
    <property type="entry name" value="VPS10-sortilin"/>
</dbReference>
<dbReference type="GO" id="GO:0016020">
    <property type="term" value="C:membrane"/>
    <property type="evidence" value="ECO:0007669"/>
    <property type="project" value="TreeGrafter"/>
</dbReference>
<dbReference type="GO" id="GO:0006892">
    <property type="term" value="P:post-Golgi vesicle-mediated transport"/>
    <property type="evidence" value="ECO:0007669"/>
    <property type="project" value="TreeGrafter"/>
</dbReference>
<dbReference type="Proteomes" id="UP000638732">
    <property type="component" value="Unassembled WGS sequence"/>
</dbReference>
<dbReference type="CDD" id="cd15482">
    <property type="entry name" value="Sialidase_non-viral"/>
    <property type="match status" value="1"/>
</dbReference>
<dbReference type="InterPro" id="IPR015943">
    <property type="entry name" value="WD40/YVTN_repeat-like_dom_sf"/>
</dbReference>
<feature type="domain" description="Sortilin N-terminal" evidence="2">
    <location>
        <begin position="256"/>
        <end position="371"/>
    </location>
</feature>
<dbReference type="RefSeq" id="WP_166587320.1">
    <property type="nucleotide sequence ID" value="NZ_WWEO01000044.1"/>
</dbReference>
<sequence>MNLRNFCYVLLLSVALASCKKDGSSKESPSNADKYQLTIINGNNQTDTVGLMLKDSIVIKATNNDKALTGYHIQFLRAGCAEDLTNELITTAEGKVVFRWWLAGNAGQQNLKVRLLDTQNKPLDSITVNSTALAHKGVGWHLSACVPFTASLNKFCKLSTGRIFASLGKAYVRYSDDNGNSWFPVKGLGDTHNIVSILAGPKDELVALAFQEGIYYSKDAGLTWTFMGTTPFANEVFWDMAMTRTGKLIYTSRQRNVYLSEDYGKTWKLLNNGLTNNPYAYTYPTEAQNGDLYLVDDNGVLYKSTDAGANWKAVTSHINDGVNFEQVVSLYCANNGWLYKGRQDPTGGLFVSKDNGATYSRLLNLPNSFVFMPSMAPNGYIYFHLLFSGLFLYDGNAARKIWDDEGAGRGTPYIIANNGAVIVSSRPAIRFYN</sequence>
<dbReference type="Pfam" id="PF15902">
    <property type="entry name" value="Sortilin-Vps10"/>
    <property type="match status" value="1"/>
</dbReference>
<evidence type="ECO:0000259" key="2">
    <source>
        <dbReference type="Pfam" id="PF15902"/>
    </source>
</evidence>
<dbReference type="InterPro" id="IPR031778">
    <property type="entry name" value="Sortilin_N"/>
</dbReference>
<reference evidence="3" key="1">
    <citation type="submission" date="2020-01" db="EMBL/GenBank/DDBJ databases">
        <authorList>
            <person name="Seo Y.L."/>
        </authorList>
    </citation>
    <scope>NUCLEOTIDE SEQUENCE</scope>
    <source>
        <strain evidence="3">R11</strain>
    </source>
</reference>
<name>A0A965ZHT9_9SPHI</name>
<dbReference type="PANTHER" id="PTHR12106:SF27">
    <property type="entry name" value="SORTILIN-RELATED RECEPTOR"/>
    <property type="match status" value="1"/>
</dbReference>
<organism evidence="3 4">
    <name type="scientific">Mucilaginibacter agri</name>
    <dbReference type="NCBI Taxonomy" id="2695265"/>
    <lineage>
        <taxon>Bacteria</taxon>
        <taxon>Pseudomonadati</taxon>
        <taxon>Bacteroidota</taxon>
        <taxon>Sphingobacteriia</taxon>
        <taxon>Sphingobacteriales</taxon>
        <taxon>Sphingobacteriaceae</taxon>
        <taxon>Mucilaginibacter</taxon>
    </lineage>
</organism>
<comment type="caution">
    <text evidence="3">The sequence shown here is derived from an EMBL/GenBank/DDBJ whole genome shotgun (WGS) entry which is preliminary data.</text>
</comment>
<dbReference type="SUPFAM" id="SSF110296">
    <property type="entry name" value="Oligoxyloglucan reducing end-specific cellobiohydrolase"/>
    <property type="match status" value="1"/>
</dbReference>
<dbReference type="PANTHER" id="PTHR12106">
    <property type="entry name" value="SORTILIN RELATED"/>
    <property type="match status" value="1"/>
</dbReference>
<keyword evidence="1" id="KW-0677">Repeat</keyword>
<accession>A0A965ZHT9</accession>
<dbReference type="PROSITE" id="PS51257">
    <property type="entry name" value="PROKAR_LIPOPROTEIN"/>
    <property type="match status" value="1"/>
</dbReference>
<reference evidence="3" key="2">
    <citation type="submission" date="2020-10" db="EMBL/GenBank/DDBJ databases">
        <title>Mucilaginibacter sp. nov., isolated from soil.</title>
        <authorList>
            <person name="Jeon C.O."/>
        </authorList>
    </citation>
    <scope>NUCLEOTIDE SEQUENCE</scope>
    <source>
        <strain evidence="3">R11</strain>
    </source>
</reference>
<dbReference type="AlphaFoldDB" id="A0A965ZHT9"/>